<evidence type="ECO:0000256" key="1">
    <source>
        <dbReference type="SAM" id="MobiDB-lite"/>
    </source>
</evidence>
<sequence>MSKHYILGDILCGPASADNLGDYELAKVVHKYAMERKCGVGGWRIRLPEITIEGIRVIPEFIGNANGLSLILYGIDVWMYKKKRLITMDSIFTYKPILYKKTYIEKRVGCEYEVDVYNTVLTKISLDVSCMKFNKLEGVLYTADNLHPLVGGGGGDGGDGGGDGEGEECCVCLETTKTTTPCGHKLCVMCWGNIRMIRRRLPCPICRENLRQREKLAHLFPPGFVGLDNLYSDFYDRGGDDGDGGDDLVGATRPGRITGIYNENTGTIIPIDGGEGDDDDSDDDSDDDNDLYFWEDYEGVRGERGEDGEEGGYGEDGEDGEETDVNMDMRELARVG</sequence>
<feature type="compositionally biased region" description="Acidic residues" evidence="1">
    <location>
        <begin position="274"/>
        <end position="297"/>
    </location>
</feature>
<dbReference type="AlphaFoldDB" id="A0A6C0E318"/>
<dbReference type="PROSITE" id="PS50089">
    <property type="entry name" value="ZF_RING_2"/>
    <property type="match status" value="1"/>
</dbReference>
<organism evidence="3">
    <name type="scientific">viral metagenome</name>
    <dbReference type="NCBI Taxonomy" id="1070528"/>
    <lineage>
        <taxon>unclassified sequences</taxon>
        <taxon>metagenomes</taxon>
        <taxon>organismal metagenomes</taxon>
    </lineage>
</organism>
<dbReference type="SMART" id="SM00184">
    <property type="entry name" value="RING"/>
    <property type="match status" value="1"/>
</dbReference>
<feature type="region of interest" description="Disordered" evidence="1">
    <location>
        <begin position="261"/>
        <end position="336"/>
    </location>
</feature>
<dbReference type="InterPro" id="IPR013083">
    <property type="entry name" value="Znf_RING/FYVE/PHD"/>
</dbReference>
<feature type="compositionally biased region" description="Acidic residues" evidence="1">
    <location>
        <begin position="306"/>
        <end position="325"/>
    </location>
</feature>
<dbReference type="SUPFAM" id="SSF57850">
    <property type="entry name" value="RING/U-box"/>
    <property type="match status" value="1"/>
</dbReference>
<evidence type="ECO:0000313" key="3">
    <source>
        <dbReference type="EMBL" id="QHT23567.1"/>
    </source>
</evidence>
<dbReference type="InterPro" id="IPR001841">
    <property type="entry name" value="Znf_RING"/>
</dbReference>
<accession>A0A6C0E318</accession>
<feature type="domain" description="RING-type" evidence="2">
    <location>
        <begin position="169"/>
        <end position="207"/>
    </location>
</feature>
<feature type="compositionally biased region" description="Basic and acidic residues" evidence="1">
    <location>
        <begin position="327"/>
        <end position="336"/>
    </location>
</feature>
<evidence type="ECO:0000259" key="2">
    <source>
        <dbReference type="PROSITE" id="PS50089"/>
    </source>
</evidence>
<dbReference type="EMBL" id="MN739732">
    <property type="protein sequence ID" value="QHT23567.1"/>
    <property type="molecule type" value="Genomic_DNA"/>
</dbReference>
<reference evidence="3" key="1">
    <citation type="journal article" date="2020" name="Nature">
        <title>Giant virus diversity and host interactions through global metagenomics.</title>
        <authorList>
            <person name="Schulz F."/>
            <person name="Roux S."/>
            <person name="Paez-Espino D."/>
            <person name="Jungbluth S."/>
            <person name="Walsh D.A."/>
            <person name="Denef V.J."/>
            <person name="McMahon K.D."/>
            <person name="Konstantinidis K.T."/>
            <person name="Eloe-Fadrosh E.A."/>
            <person name="Kyrpides N.C."/>
            <person name="Woyke T."/>
        </authorList>
    </citation>
    <scope>NUCLEOTIDE SEQUENCE</scope>
    <source>
        <strain evidence="3">GVMAG-M-3300023179-116</strain>
    </source>
</reference>
<name>A0A6C0E318_9ZZZZ</name>
<dbReference type="Gene3D" id="3.30.40.10">
    <property type="entry name" value="Zinc/RING finger domain, C3HC4 (zinc finger)"/>
    <property type="match status" value="1"/>
</dbReference>
<proteinExistence type="predicted"/>
<protein>
    <recommendedName>
        <fullName evidence="2">RING-type domain-containing protein</fullName>
    </recommendedName>
</protein>